<feature type="domain" description="ABC transmembrane type-1" evidence="9">
    <location>
        <begin position="62"/>
        <end position="252"/>
    </location>
</feature>
<evidence type="ECO:0000256" key="7">
    <source>
        <dbReference type="ARBA" id="ARBA00023136"/>
    </source>
</evidence>
<dbReference type="CDD" id="cd06261">
    <property type="entry name" value="TM_PBP2"/>
    <property type="match status" value="1"/>
</dbReference>
<dbReference type="PANTHER" id="PTHR43848:SF2">
    <property type="entry name" value="PUTRESCINE TRANSPORT SYSTEM PERMEASE PROTEIN POTI"/>
    <property type="match status" value="1"/>
</dbReference>
<reference evidence="10" key="1">
    <citation type="submission" date="2021-03" db="EMBL/GenBank/DDBJ databases">
        <title>Identification and antibiotic profiling of Wohlfahrtiimonas chitiniclastica, an underestimated human pathogen.</title>
        <authorList>
            <person name="Kopf A."/>
            <person name="Bunk B."/>
            <person name="Coldewey S."/>
            <person name="Gunzer F."/>
            <person name="Riedel T."/>
            <person name="Schroettner P."/>
        </authorList>
    </citation>
    <scope>NUCLEOTIDE SEQUENCE</scope>
    <source>
        <strain evidence="10">DSM 100917</strain>
    </source>
</reference>
<feature type="transmembrane region" description="Helical" evidence="8">
    <location>
        <begin position="176"/>
        <end position="197"/>
    </location>
</feature>
<dbReference type="EMBL" id="JAGIBU010000001">
    <property type="protein sequence ID" value="MBS7824134.1"/>
    <property type="molecule type" value="Genomic_DNA"/>
</dbReference>
<evidence type="ECO:0000313" key="11">
    <source>
        <dbReference type="Proteomes" id="UP000680020"/>
    </source>
</evidence>
<dbReference type="GO" id="GO:0005886">
    <property type="term" value="C:plasma membrane"/>
    <property type="evidence" value="ECO:0007669"/>
    <property type="project" value="UniProtKB-SubCell"/>
</dbReference>
<comment type="similarity">
    <text evidence="2">Belongs to the binding-protein-dependent transport system permease family. CysTW subfamily.</text>
</comment>
<evidence type="ECO:0000256" key="6">
    <source>
        <dbReference type="ARBA" id="ARBA00022989"/>
    </source>
</evidence>
<comment type="subcellular location">
    <subcellularLocation>
        <location evidence="1 8">Cell membrane</location>
        <topology evidence="1 8">Multi-pass membrane protein</topology>
    </subcellularLocation>
</comment>
<feature type="transmembrane region" description="Helical" evidence="8">
    <location>
        <begin position="203"/>
        <end position="223"/>
    </location>
</feature>
<feature type="transmembrane region" description="Helical" evidence="8">
    <location>
        <begin position="131"/>
        <end position="155"/>
    </location>
</feature>
<keyword evidence="6 8" id="KW-1133">Transmembrane helix</keyword>
<dbReference type="SUPFAM" id="SSF161098">
    <property type="entry name" value="MetI-like"/>
    <property type="match status" value="1"/>
</dbReference>
<keyword evidence="5 8" id="KW-0812">Transmembrane</keyword>
<evidence type="ECO:0000256" key="8">
    <source>
        <dbReference type="RuleBase" id="RU363032"/>
    </source>
</evidence>
<feature type="transmembrane region" description="Helical" evidence="8">
    <location>
        <begin position="102"/>
        <end position="125"/>
    </location>
</feature>
<protein>
    <submittedName>
        <fullName evidence="10">ABC transporter permease</fullName>
    </submittedName>
</protein>
<dbReference type="InterPro" id="IPR051789">
    <property type="entry name" value="Bact_Polyamine_Transport"/>
</dbReference>
<organism evidence="10 11">
    <name type="scientific">Wohlfahrtiimonas chitiniclastica</name>
    <dbReference type="NCBI Taxonomy" id="400946"/>
    <lineage>
        <taxon>Bacteria</taxon>
        <taxon>Pseudomonadati</taxon>
        <taxon>Pseudomonadota</taxon>
        <taxon>Gammaproteobacteria</taxon>
        <taxon>Cardiobacteriales</taxon>
        <taxon>Ignatzschineriaceae</taxon>
        <taxon>Wohlfahrtiimonas</taxon>
    </lineage>
</organism>
<evidence type="ECO:0000313" key="10">
    <source>
        <dbReference type="EMBL" id="MBS7824134.1"/>
    </source>
</evidence>
<dbReference type="AlphaFoldDB" id="A0AB35BWS2"/>
<dbReference type="RefSeq" id="WP_008314206.1">
    <property type="nucleotide sequence ID" value="NZ_JAGIBR010000006.1"/>
</dbReference>
<feature type="transmembrane region" description="Helical" evidence="8">
    <location>
        <begin position="12"/>
        <end position="32"/>
    </location>
</feature>
<dbReference type="InterPro" id="IPR000515">
    <property type="entry name" value="MetI-like"/>
</dbReference>
<evidence type="ECO:0000259" key="9">
    <source>
        <dbReference type="PROSITE" id="PS50928"/>
    </source>
</evidence>
<evidence type="ECO:0000256" key="3">
    <source>
        <dbReference type="ARBA" id="ARBA00022448"/>
    </source>
</evidence>
<keyword evidence="7 8" id="KW-0472">Membrane</keyword>
<evidence type="ECO:0000256" key="4">
    <source>
        <dbReference type="ARBA" id="ARBA00022475"/>
    </source>
</evidence>
<name>A0AB35BWS2_9GAMM</name>
<evidence type="ECO:0000256" key="1">
    <source>
        <dbReference type="ARBA" id="ARBA00004651"/>
    </source>
</evidence>
<keyword evidence="3 8" id="KW-0813">Transport</keyword>
<dbReference type="GO" id="GO:0055085">
    <property type="term" value="P:transmembrane transport"/>
    <property type="evidence" value="ECO:0007669"/>
    <property type="project" value="InterPro"/>
</dbReference>
<proteinExistence type="inferred from homology"/>
<comment type="caution">
    <text evidence="10">The sequence shown here is derived from an EMBL/GenBank/DDBJ whole genome shotgun (WGS) entry which is preliminary data.</text>
</comment>
<feature type="transmembrane region" description="Helical" evidence="8">
    <location>
        <begin position="66"/>
        <end position="90"/>
    </location>
</feature>
<keyword evidence="4" id="KW-1003">Cell membrane</keyword>
<dbReference type="PANTHER" id="PTHR43848">
    <property type="entry name" value="PUTRESCINE TRANSPORT SYSTEM PERMEASE PROTEIN POTI"/>
    <property type="match status" value="1"/>
</dbReference>
<sequence length="268" mass="29892">MQQSLTRFNKISLVLGFAFLYVPILILIVYSFNESKLVTVWGGFSLKWYPELFKTKGLWDATKTTLWLAIFTSTFAVILGTMTAFALVKFKRFRGRVLFSGITYAPMVMPEIIMGTSLALTFLALNISKGFFTILLAHITFTMCYVTVVIQSRLIGFDRHIEEAAMDLGADRFKTFLYITLPMIMPGIVSGWLLSFTLSLDDLIIATFTTGPGATTLPIWIYSKARLGISPNINALSTIIIGVVATVVLLVTLYAQHKEKKEKAIDPS</sequence>
<dbReference type="PROSITE" id="PS50928">
    <property type="entry name" value="ABC_TM1"/>
    <property type="match status" value="1"/>
</dbReference>
<dbReference type="InterPro" id="IPR035906">
    <property type="entry name" value="MetI-like_sf"/>
</dbReference>
<evidence type="ECO:0000256" key="5">
    <source>
        <dbReference type="ARBA" id="ARBA00022692"/>
    </source>
</evidence>
<dbReference type="GeneID" id="58262795"/>
<dbReference type="Proteomes" id="UP000680020">
    <property type="component" value="Unassembled WGS sequence"/>
</dbReference>
<dbReference type="Pfam" id="PF00528">
    <property type="entry name" value="BPD_transp_1"/>
    <property type="match status" value="1"/>
</dbReference>
<evidence type="ECO:0000256" key="2">
    <source>
        <dbReference type="ARBA" id="ARBA00007069"/>
    </source>
</evidence>
<gene>
    <name evidence="10" type="ORF">J7561_02805</name>
</gene>
<dbReference type="Gene3D" id="1.10.3720.10">
    <property type="entry name" value="MetI-like"/>
    <property type="match status" value="1"/>
</dbReference>
<feature type="transmembrane region" description="Helical" evidence="8">
    <location>
        <begin position="235"/>
        <end position="255"/>
    </location>
</feature>
<accession>A0AB35BWS2</accession>